<protein>
    <recommendedName>
        <fullName evidence="2">AMP-dependent synthetase/ligase domain-containing protein</fullName>
    </recommendedName>
</protein>
<dbReference type="PANTHER" id="PTHR43201">
    <property type="entry name" value="ACYL-COA SYNTHETASE"/>
    <property type="match status" value="1"/>
</dbReference>
<dbReference type="GO" id="GO:0006631">
    <property type="term" value="P:fatty acid metabolic process"/>
    <property type="evidence" value="ECO:0007669"/>
    <property type="project" value="TreeGrafter"/>
</dbReference>
<name>A0AAD7FTH5_9AGAR</name>
<dbReference type="SUPFAM" id="SSF56801">
    <property type="entry name" value="Acetyl-CoA synthetase-like"/>
    <property type="match status" value="1"/>
</dbReference>
<accession>A0AAD7FTH5</accession>
<feature type="domain" description="AMP-dependent synthetase/ligase" evidence="2">
    <location>
        <begin position="39"/>
        <end position="346"/>
    </location>
</feature>
<dbReference type="GO" id="GO:0031956">
    <property type="term" value="F:medium-chain fatty acid-CoA ligase activity"/>
    <property type="evidence" value="ECO:0007669"/>
    <property type="project" value="TreeGrafter"/>
</dbReference>
<dbReference type="Gene3D" id="3.40.50.12780">
    <property type="entry name" value="N-terminal domain of ligase-like"/>
    <property type="match status" value="1"/>
</dbReference>
<dbReference type="Proteomes" id="UP001221142">
    <property type="component" value="Unassembled WGS sequence"/>
</dbReference>
<dbReference type="Pfam" id="PF23562">
    <property type="entry name" value="AMP-binding_C_3"/>
    <property type="match status" value="1"/>
</dbReference>
<evidence type="ECO:0000256" key="1">
    <source>
        <dbReference type="ARBA" id="ARBA00006432"/>
    </source>
</evidence>
<reference evidence="3" key="1">
    <citation type="submission" date="2023-03" db="EMBL/GenBank/DDBJ databases">
        <title>Massive genome expansion in bonnet fungi (Mycena s.s.) driven by repeated elements and novel gene families across ecological guilds.</title>
        <authorList>
            <consortium name="Lawrence Berkeley National Laboratory"/>
            <person name="Harder C.B."/>
            <person name="Miyauchi S."/>
            <person name="Viragh M."/>
            <person name="Kuo A."/>
            <person name="Thoen E."/>
            <person name="Andreopoulos B."/>
            <person name="Lu D."/>
            <person name="Skrede I."/>
            <person name="Drula E."/>
            <person name="Henrissat B."/>
            <person name="Morin E."/>
            <person name="Kohler A."/>
            <person name="Barry K."/>
            <person name="LaButti K."/>
            <person name="Morin E."/>
            <person name="Salamov A."/>
            <person name="Lipzen A."/>
            <person name="Mereny Z."/>
            <person name="Hegedus B."/>
            <person name="Baldrian P."/>
            <person name="Stursova M."/>
            <person name="Weitz H."/>
            <person name="Taylor A."/>
            <person name="Grigoriev I.V."/>
            <person name="Nagy L.G."/>
            <person name="Martin F."/>
            <person name="Kauserud H."/>
        </authorList>
    </citation>
    <scope>NUCLEOTIDE SEQUENCE</scope>
    <source>
        <strain evidence="3">9284</strain>
    </source>
</reference>
<comment type="similarity">
    <text evidence="1">Belongs to the ATP-dependent AMP-binding enzyme family.</text>
</comment>
<proteinExistence type="inferred from homology"/>
<organism evidence="3 4">
    <name type="scientific">Roridomyces roridus</name>
    <dbReference type="NCBI Taxonomy" id="1738132"/>
    <lineage>
        <taxon>Eukaryota</taxon>
        <taxon>Fungi</taxon>
        <taxon>Dikarya</taxon>
        <taxon>Basidiomycota</taxon>
        <taxon>Agaricomycotina</taxon>
        <taxon>Agaricomycetes</taxon>
        <taxon>Agaricomycetidae</taxon>
        <taxon>Agaricales</taxon>
        <taxon>Marasmiineae</taxon>
        <taxon>Mycenaceae</taxon>
        <taxon>Roridomyces</taxon>
    </lineage>
</organism>
<evidence type="ECO:0000313" key="4">
    <source>
        <dbReference type="Proteomes" id="UP001221142"/>
    </source>
</evidence>
<dbReference type="EMBL" id="JARKIF010000006">
    <property type="protein sequence ID" value="KAJ7636631.1"/>
    <property type="molecule type" value="Genomic_DNA"/>
</dbReference>
<keyword evidence="4" id="KW-1185">Reference proteome</keyword>
<dbReference type="Pfam" id="PF00501">
    <property type="entry name" value="AMP-binding"/>
    <property type="match status" value="1"/>
</dbReference>
<sequence>MESALGSTLELNHLALLQHRALTRGHTTLFKLPKPGSTDEWVDVTVAEFAADVERVACALLIDLQAKEIPPRSVIAMLIDGRPYHHFLYSIALSRLGYVPEMIPPRLLDKSIISELMQNAEAKAIVYDSSLVSSIADYTLPAIAIMPMNDIAYDSSSLPRIEDLPCDADVCFIYLTSGSTSAGSPKLVPVTQKFVAAAYKAEVDIFQRNKFDTQDVFLSRGSINSITVLMLYLSCLTMGSCIVYPSGESVTTQDLFTLVDVCGLNRMAMVGTFFFPHIQAAKRDRATLQLLQRMRSISYGGVALPIVEDDWCFQNGVHLVDVYAMTECGILMASVPGKPSRYVRPIPTVSCRFDPVSKTIDESESTELFELIVLPDSPRLPHPQLLAADGTFHSGDLFERMSDGSYVFRGRNDDWIKTKSAYWCDTKSIEEKVRETCGDLVERCIVVGSFRPIPALFIEPHSASTLSDDSLKETILTRMHEFNIRRYRLIFIVDQGVLPRTVPNSRRSLRRAAIERQFSAILDEVYGEL</sequence>
<dbReference type="AlphaFoldDB" id="A0AAD7FTH5"/>
<dbReference type="InterPro" id="IPR000873">
    <property type="entry name" value="AMP-dep_synth/lig_dom"/>
</dbReference>
<evidence type="ECO:0000259" key="2">
    <source>
        <dbReference type="Pfam" id="PF00501"/>
    </source>
</evidence>
<evidence type="ECO:0000313" key="3">
    <source>
        <dbReference type="EMBL" id="KAJ7636631.1"/>
    </source>
</evidence>
<gene>
    <name evidence="3" type="ORF">FB45DRAFT_989159</name>
</gene>
<comment type="caution">
    <text evidence="3">The sequence shown here is derived from an EMBL/GenBank/DDBJ whole genome shotgun (WGS) entry which is preliminary data.</text>
</comment>
<dbReference type="InterPro" id="IPR042099">
    <property type="entry name" value="ANL_N_sf"/>
</dbReference>
<dbReference type="PANTHER" id="PTHR43201:SF8">
    <property type="entry name" value="ACYL-COA SYNTHETASE FAMILY MEMBER 3"/>
    <property type="match status" value="1"/>
</dbReference>